<evidence type="ECO:0000313" key="1">
    <source>
        <dbReference type="EMBL" id="GBM33818.1"/>
    </source>
</evidence>
<comment type="caution">
    <text evidence="1">The sequence shown here is derived from an EMBL/GenBank/DDBJ whole genome shotgun (WGS) entry which is preliminary data.</text>
</comment>
<evidence type="ECO:0000313" key="2">
    <source>
        <dbReference type="Proteomes" id="UP000499080"/>
    </source>
</evidence>
<gene>
    <name evidence="1" type="ORF">AVEN_76187_1</name>
</gene>
<dbReference type="EMBL" id="BGPR01000742">
    <property type="protein sequence ID" value="GBM33818.1"/>
    <property type="molecule type" value="Genomic_DNA"/>
</dbReference>
<accession>A0A4Y2EZY8</accession>
<dbReference type="Proteomes" id="UP000499080">
    <property type="component" value="Unassembled WGS sequence"/>
</dbReference>
<proteinExistence type="predicted"/>
<keyword evidence="2" id="KW-1185">Reference proteome</keyword>
<reference evidence="1 2" key="1">
    <citation type="journal article" date="2019" name="Sci. Rep.">
        <title>Orb-weaving spider Araneus ventricosus genome elucidates the spidroin gene catalogue.</title>
        <authorList>
            <person name="Kono N."/>
            <person name="Nakamura H."/>
            <person name="Ohtoshi R."/>
            <person name="Moran D.A.P."/>
            <person name="Shinohara A."/>
            <person name="Yoshida Y."/>
            <person name="Fujiwara M."/>
            <person name="Mori M."/>
            <person name="Tomita M."/>
            <person name="Arakawa K."/>
        </authorList>
    </citation>
    <scope>NUCLEOTIDE SEQUENCE [LARGE SCALE GENOMIC DNA]</scope>
</reference>
<sequence length="66" mass="7427">MSTQENRRSITTARVSELVEPSAIGKHCKTSAFLLTFHIYATSFPPVTTERKEITVQDFSAVRGKR</sequence>
<organism evidence="1 2">
    <name type="scientific">Araneus ventricosus</name>
    <name type="common">Orbweaver spider</name>
    <name type="synonym">Epeira ventricosa</name>
    <dbReference type="NCBI Taxonomy" id="182803"/>
    <lineage>
        <taxon>Eukaryota</taxon>
        <taxon>Metazoa</taxon>
        <taxon>Ecdysozoa</taxon>
        <taxon>Arthropoda</taxon>
        <taxon>Chelicerata</taxon>
        <taxon>Arachnida</taxon>
        <taxon>Araneae</taxon>
        <taxon>Araneomorphae</taxon>
        <taxon>Entelegynae</taxon>
        <taxon>Araneoidea</taxon>
        <taxon>Araneidae</taxon>
        <taxon>Araneus</taxon>
    </lineage>
</organism>
<name>A0A4Y2EZY8_ARAVE</name>
<protein>
    <submittedName>
        <fullName evidence="1">Uncharacterized protein</fullName>
    </submittedName>
</protein>
<dbReference type="AlphaFoldDB" id="A0A4Y2EZY8"/>